<dbReference type="EMBL" id="CP063169">
    <property type="protein sequence ID" value="QOR72534.1"/>
    <property type="molecule type" value="Genomic_DNA"/>
</dbReference>
<evidence type="ECO:0000256" key="1">
    <source>
        <dbReference type="ARBA" id="ARBA00004651"/>
    </source>
</evidence>
<keyword evidence="3" id="KW-1003">Cell membrane</keyword>
<dbReference type="CDD" id="cd06261">
    <property type="entry name" value="TM_PBP2"/>
    <property type="match status" value="1"/>
</dbReference>
<dbReference type="PANTHER" id="PTHR30193">
    <property type="entry name" value="ABC TRANSPORTER PERMEASE PROTEIN"/>
    <property type="match status" value="1"/>
</dbReference>
<dbReference type="PANTHER" id="PTHR30193:SF44">
    <property type="entry name" value="LACTOSE TRANSPORT SYSTEM PERMEASE PROTEIN LACF"/>
    <property type="match status" value="1"/>
</dbReference>
<dbReference type="Pfam" id="PF00528">
    <property type="entry name" value="BPD_transp_1"/>
    <property type="match status" value="1"/>
</dbReference>
<name>A0A7M1T006_9MICO</name>
<dbReference type="KEGG" id="halt:IM660_01550"/>
<keyword evidence="4 7" id="KW-0812">Transmembrane</keyword>
<accession>A0A7M1T006</accession>
<evidence type="ECO:0000256" key="5">
    <source>
        <dbReference type="ARBA" id="ARBA00022989"/>
    </source>
</evidence>
<dbReference type="Proteomes" id="UP000593758">
    <property type="component" value="Chromosome"/>
</dbReference>
<reference evidence="9 10" key="1">
    <citation type="submission" date="2020-10" db="EMBL/GenBank/DDBJ databases">
        <title>Haloactinobacterium sp. RN3S43, a bacterium isolated from saline soil.</title>
        <authorList>
            <person name="Sun J.-Q."/>
        </authorList>
    </citation>
    <scope>NUCLEOTIDE SEQUENCE [LARGE SCALE GENOMIC DNA]</scope>
    <source>
        <strain evidence="9 10">RN3S43</strain>
    </source>
</reference>
<keyword evidence="10" id="KW-1185">Reference proteome</keyword>
<evidence type="ECO:0000256" key="2">
    <source>
        <dbReference type="ARBA" id="ARBA00022448"/>
    </source>
</evidence>
<evidence type="ECO:0000256" key="4">
    <source>
        <dbReference type="ARBA" id="ARBA00022692"/>
    </source>
</evidence>
<sequence>MVGVIVAFKDFSIVDGILGSPWNGLENFRFFFESGNAARVVRNTLMLNALFIGGTLISGMALAIMINEVRLRLLKRTAQSVVFLPYFISPIVISVMLQAFLSGFGGSGGMVNGLLDGFGISPVSWYTEPGAWPWILTVVKIWQMAGYTSIIYLAAMTAIPTDVYEAAVLDGASRWKIAVRVTMPLILPVTVILLVLQIGRIFMGDFGTIYAIIGDNGTLFETTDVIDTFVFRALRTSGDLGMTAAVGLFQSVVGFVLIATTALIARRISRKSGGL</sequence>
<evidence type="ECO:0000256" key="3">
    <source>
        <dbReference type="ARBA" id="ARBA00022475"/>
    </source>
</evidence>
<feature type="transmembrane region" description="Helical" evidence="7">
    <location>
        <begin position="49"/>
        <end position="69"/>
    </location>
</feature>
<evidence type="ECO:0000256" key="7">
    <source>
        <dbReference type="RuleBase" id="RU363032"/>
    </source>
</evidence>
<proteinExistence type="inferred from homology"/>
<keyword evidence="5 7" id="KW-1133">Transmembrane helix</keyword>
<dbReference type="GO" id="GO:0055085">
    <property type="term" value="P:transmembrane transport"/>
    <property type="evidence" value="ECO:0007669"/>
    <property type="project" value="InterPro"/>
</dbReference>
<dbReference type="InterPro" id="IPR035906">
    <property type="entry name" value="MetI-like_sf"/>
</dbReference>
<dbReference type="PROSITE" id="PS50928">
    <property type="entry name" value="ABC_TM1"/>
    <property type="match status" value="1"/>
</dbReference>
<feature type="transmembrane region" description="Helical" evidence="7">
    <location>
        <begin position="177"/>
        <end position="198"/>
    </location>
</feature>
<feature type="domain" description="ABC transmembrane type-1" evidence="8">
    <location>
        <begin position="41"/>
        <end position="261"/>
    </location>
</feature>
<dbReference type="GO" id="GO:0005886">
    <property type="term" value="C:plasma membrane"/>
    <property type="evidence" value="ECO:0007669"/>
    <property type="project" value="UniProtKB-SubCell"/>
</dbReference>
<dbReference type="InterPro" id="IPR051393">
    <property type="entry name" value="ABC_transporter_permease"/>
</dbReference>
<gene>
    <name evidence="9" type="ORF">IM660_01550</name>
</gene>
<comment type="subcellular location">
    <subcellularLocation>
        <location evidence="1 7">Cell membrane</location>
        <topology evidence="1 7">Multi-pass membrane protein</topology>
    </subcellularLocation>
</comment>
<evidence type="ECO:0000259" key="8">
    <source>
        <dbReference type="PROSITE" id="PS50928"/>
    </source>
</evidence>
<keyword evidence="6 7" id="KW-0472">Membrane</keyword>
<keyword evidence="2 7" id="KW-0813">Transport</keyword>
<dbReference type="InterPro" id="IPR000515">
    <property type="entry name" value="MetI-like"/>
</dbReference>
<feature type="transmembrane region" description="Helical" evidence="7">
    <location>
        <begin position="81"/>
        <end position="101"/>
    </location>
</feature>
<feature type="transmembrane region" description="Helical" evidence="7">
    <location>
        <begin position="240"/>
        <end position="265"/>
    </location>
</feature>
<organism evidence="9 10">
    <name type="scientific">Ruania alkalisoli</name>
    <dbReference type="NCBI Taxonomy" id="2779775"/>
    <lineage>
        <taxon>Bacteria</taxon>
        <taxon>Bacillati</taxon>
        <taxon>Actinomycetota</taxon>
        <taxon>Actinomycetes</taxon>
        <taxon>Micrococcales</taxon>
        <taxon>Ruaniaceae</taxon>
        <taxon>Ruania</taxon>
    </lineage>
</organism>
<evidence type="ECO:0000256" key="6">
    <source>
        <dbReference type="ARBA" id="ARBA00023136"/>
    </source>
</evidence>
<comment type="similarity">
    <text evidence="7">Belongs to the binding-protein-dependent transport system permease family.</text>
</comment>
<feature type="transmembrane region" description="Helical" evidence="7">
    <location>
        <begin position="131"/>
        <end position="156"/>
    </location>
</feature>
<evidence type="ECO:0000313" key="10">
    <source>
        <dbReference type="Proteomes" id="UP000593758"/>
    </source>
</evidence>
<dbReference type="AlphaFoldDB" id="A0A7M1T006"/>
<dbReference type="Gene3D" id="1.10.3720.10">
    <property type="entry name" value="MetI-like"/>
    <property type="match status" value="1"/>
</dbReference>
<protein>
    <submittedName>
        <fullName evidence="9">Sugar ABC transporter permease</fullName>
    </submittedName>
</protein>
<evidence type="ECO:0000313" key="9">
    <source>
        <dbReference type="EMBL" id="QOR72534.1"/>
    </source>
</evidence>
<dbReference type="SUPFAM" id="SSF161098">
    <property type="entry name" value="MetI-like"/>
    <property type="match status" value="1"/>
</dbReference>